<keyword evidence="9" id="KW-0238">DNA-binding</keyword>
<feature type="domain" description="DNA polymerase III beta sliding clamp C-terminal" evidence="13">
    <location>
        <begin position="261"/>
        <end position="371"/>
    </location>
</feature>
<dbReference type="Pfam" id="PF02767">
    <property type="entry name" value="DNA_pol3_beta_2"/>
    <property type="match status" value="1"/>
</dbReference>
<dbReference type="PANTHER" id="PTHR30478">
    <property type="entry name" value="DNA POLYMERASE III SUBUNIT BETA"/>
    <property type="match status" value="1"/>
</dbReference>
<dbReference type="SUPFAM" id="SSF55979">
    <property type="entry name" value="DNA clamp"/>
    <property type="match status" value="3"/>
</dbReference>
<evidence type="ECO:0000256" key="6">
    <source>
        <dbReference type="ARBA" id="ARBA00022695"/>
    </source>
</evidence>
<dbReference type="Gene3D" id="3.10.150.10">
    <property type="entry name" value="DNA Polymerase III, subunit A, domain 2"/>
    <property type="match status" value="1"/>
</dbReference>
<feature type="domain" description="DNA polymerase III beta sliding clamp central" evidence="12">
    <location>
        <begin position="129"/>
        <end position="249"/>
    </location>
</feature>
<dbReference type="NCBIfam" id="TIGR00663">
    <property type="entry name" value="dnan"/>
    <property type="match status" value="1"/>
</dbReference>
<dbReference type="GO" id="GO:0009360">
    <property type="term" value="C:DNA polymerase III complex"/>
    <property type="evidence" value="ECO:0007669"/>
    <property type="project" value="InterPro"/>
</dbReference>
<keyword evidence="6 10" id="KW-0548">Nucleotidyltransferase</keyword>
<keyword evidence="4 10" id="KW-0963">Cytoplasm</keyword>
<evidence type="ECO:0000256" key="9">
    <source>
        <dbReference type="ARBA" id="ARBA00023125"/>
    </source>
</evidence>
<dbReference type="Gene3D" id="3.70.10.10">
    <property type="match status" value="1"/>
</dbReference>
<evidence type="ECO:0000256" key="3">
    <source>
        <dbReference type="ARBA" id="ARBA00021035"/>
    </source>
</evidence>
<protein>
    <recommendedName>
        <fullName evidence="3 10">Beta sliding clamp</fullName>
    </recommendedName>
</protein>
<comment type="subunit">
    <text evidence="10">Forms a ring-shaped head-to-tail homodimer around DNA.</text>
</comment>
<dbReference type="GO" id="GO:0003677">
    <property type="term" value="F:DNA binding"/>
    <property type="evidence" value="ECO:0007669"/>
    <property type="project" value="UniProtKB-UniRule"/>
</dbReference>
<dbReference type="InterPro" id="IPR022634">
    <property type="entry name" value="DNA_polIII_beta_N"/>
</dbReference>
<dbReference type="GO" id="GO:0008408">
    <property type="term" value="F:3'-5' exonuclease activity"/>
    <property type="evidence" value="ECO:0007669"/>
    <property type="project" value="InterPro"/>
</dbReference>
<accession>A0AA41UKX3</accession>
<comment type="caution">
    <text evidence="14">The sequence shown here is derived from an EMBL/GenBank/DDBJ whole genome shotgun (WGS) entry which is preliminary data.</text>
</comment>
<comment type="subcellular location">
    <subcellularLocation>
        <location evidence="1 10">Cytoplasm</location>
    </subcellularLocation>
</comment>
<organism evidence="14 15">
    <name type="scientific">Desulfatitalea alkaliphila</name>
    <dbReference type="NCBI Taxonomy" id="2929485"/>
    <lineage>
        <taxon>Bacteria</taxon>
        <taxon>Pseudomonadati</taxon>
        <taxon>Thermodesulfobacteriota</taxon>
        <taxon>Desulfobacteria</taxon>
        <taxon>Desulfobacterales</taxon>
        <taxon>Desulfosarcinaceae</taxon>
        <taxon>Desulfatitalea</taxon>
    </lineage>
</organism>
<dbReference type="PIRSF" id="PIRSF000804">
    <property type="entry name" value="DNA_pol_III_b"/>
    <property type="match status" value="1"/>
</dbReference>
<comment type="similarity">
    <text evidence="2 10">Belongs to the beta sliding clamp family.</text>
</comment>
<dbReference type="Proteomes" id="UP001165427">
    <property type="component" value="Unassembled WGS sequence"/>
</dbReference>
<dbReference type="GO" id="GO:0003887">
    <property type="term" value="F:DNA-directed DNA polymerase activity"/>
    <property type="evidence" value="ECO:0007669"/>
    <property type="project" value="UniProtKB-UniRule"/>
</dbReference>
<gene>
    <name evidence="14" type="primary">dnaN</name>
    <name evidence="14" type="ORF">MRX98_09965</name>
</gene>
<comment type="function">
    <text evidence="10">Confers DNA tethering and processivity to DNA polymerases and other proteins. Acts as a clamp, forming a ring around DNA (a reaction catalyzed by the clamp-loading complex) which diffuses in an ATP-independent manner freely and bidirectionally along dsDNA. Initially characterized for its ability to contact the catalytic subunit of DNA polymerase III (Pol III), a complex, multichain enzyme responsible for most of the replicative synthesis in bacteria; Pol III exhibits 3'-5' exonuclease proofreading activity. The beta chain is required for initiation of replication as well as for processivity of DNA replication.</text>
</comment>
<sequence>MKFTINKRDIVDVMGKVQGLTGRRSSLAITECVRIQGSEDRVQITATDLETCYEGTFPAQVENSGTIAIAARKFYEIVREFPAADIMIQEAENRWINIGDKKVHYHLMGMNPDDFPNTPFFEAGEMFDIPSADLKKMIEKSIVISGIGEDKKAHINGVLFERLTEETPKRLRMVSTDGSRLSKYDYRFADDQALPAGEAVIVPKKGLHEVSKFLGAGGNVQVAIEGSYFIVKAPAETLAIRLLEGQFPKYGDIIFRSEGYAIEMDKDKFHNMLKRMSILCTDSYRAAFFTFDADQLVINATNPDIGESKEDMPIAYTGPKMEAGFNPRFFIEALNCVEDEKLIVNILNDEKPCLLEGVTDKSYLGVIMPMRV</sequence>
<dbReference type="InterPro" id="IPR022635">
    <property type="entry name" value="DNA_polIII_beta_C"/>
</dbReference>
<dbReference type="SMART" id="SM00480">
    <property type="entry name" value="POL3Bc"/>
    <property type="match status" value="1"/>
</dbReference>
<dbReference type="CDD" id="cd00140">
    <property type="entry name" value="beta_clamp"/>
    <property type="match status" value="1"/>
</dbReference>
<dbReference type="GO" id="GO:0006271">
    <property type="term" value="P:DNA strand elongation involved in DNA replication"/>
    <property type="evidence" value="ECO:0007669"/>
    <property type="project" value="TreeGrafter"/>
</dbReference>
<dbReference type="Pfam" id="PF02768">
    <property type="entry name" value="DNA_pol3_beta_3"/>
    <property type="match status" value="1"/>
</dbReference>
<dbReference type="RefSeq" id="WP_246906659.1">
    <property type="nucleotide sequence ID" value="NZ_JALJRB010000009.1"/>
</dbReference>
<reference evidence="14" key="1">
    <citation type="submission" date="2022-04" db="EMBL/GenBank/DDBJ databases">
        <title>Desulfatitalea alkaliphila sp. nov., a novel anaerobic sulfate-reducing bacterium isolated from terrestrial mud volcano, Taman Peninsula, Russia.</title>
        <authorList>
            <person name="Khomyakova M.A."/>
            <person name="Merkel A.Y."/>
            <person name="Slobodkin A.I."/>
        </authorList>
    </citation>
    <scope>NUCLEOTIDE SEQUENCE</scope>
    <source>
        <strain evidence="14">M08but</strain>
    </source>
</reference>
<keyword evidence="15" id="KW-1185">Reference proteome</keyword>
<evidence type="ECO:0000313" key="14">
    <source>
        <dbReference type="EMBL" id="MCJ8500896.1"/>
    </source>
</evidence>
<keyword evidence="7 10" id="KW-0235">DNA replication</keyword>
<keyword evidence="8 10" id="KW-0239">DNA-directed DNA polymerase</keyword>
<dbReference type="EMBL" id="JALJRB010000009">
    <property type="protein sequence ID" value="MCJ8500896.1"/>
    <property type="molecule type" value="Genomic_DNA"/>
</dbReference>
<dbReference type="PANTHER" id="PTHR30478:SF0">
    <property type="entry name" value="BETA SLIDING CLAMP"/>
    <property type="match status" value="1"/>
</dbReference>
<dbReference type="Pfam" id="PF00712">
    <property type="entry name" value="DNA_pol3_beta"/>
    <property type="match status" value="1"/>
</dbReference>
<evidence type="ECO:0000256" key="8">
    <source>
        <dbReference type="ARBA" id="ARBA00022932"/>
    </source>
</evidence>
<evidence type="ECO:0000259" key="12">
    <source>
        <dbReference type="Pfam" id="PF02767"/>
    </source>
</evidence>
<dbReference type="AlphaFoldDB" id="A0AA41UKX3"/>
<evidence type="ECO:0000259" key="13">
    <source>
        <dbReference type="Pfam" id="PF02768"/>
    </source>
</evidence>
<evidence type="ECO:0000256" key="4">
    <source>
        <dbReference type="ARBA" id="ARBA00022490"/>
    </source>
</evidence>
<evidence type="ECO:0000313" key="15">
    <source>
        <dbReference type="Proteomes" id="UP001165427"/>
    </source>
</evidence>
<evidence type="ECO:0000256" key="5">
    <source>
        <dbReference type="ARBA" id="ARBA00022679"/>
    </source>
</evidence>
<name>A0AA41UKX3_9BACT</name>
<dbReference type="InterPro" id="IPR046938">
    <property type="entry name" value="DNA_clamp_sf"/>
</dbReference>
<evidence type="ECO:0000256" key="10">
    <source>
        <dbReference type="PIRNR" id="PIRNR000804"/>
    </source>
</evidence>
<dbReference type="InterPro" id="IPR001001">
    <property type="entry name" value="DNA_polIII_beta"/>
</dbReference>
<feature type="domain" description="DNA polymerase III beta sliding clamp N-terminal" evidence="11">
    <location>
        <begin position="1"/>
        <end position="118"/>
    </location>
</feature>
<evidence type="ECO:0000259" key="11">
    <source>
        <dbReference type="Pfam" id="PF00712"/>
    </source>
</evidence>
<dbReference type="GO" id="GO:0005737">
    <property type="term" value="C:cytoplasm"/>
    <property type="evidence" value="ECO:0007669"/>
    <property type="project" value="UniProtKB-SubCell"/>
</dbReference>
<evidence type="ECO:0000256" key="7">
    <source>
        <dbReference type="ARBA" id="ARBA00022705"/>
    </source>
</evidence>
<keyword evidence="5 10" id="KW-0808">Transferase</keyword>
<dbReference type="InterPro" id="IPR022637">
    <property type="entry name" value="DNA_polIII_beta_cen"/>
</dbReference>
<proteinExistence type="inferred from homology"/>
<evidence type="ECO:0000256" key="2">
    <source>
        <dbReference type="ARBA" id="ARBA00010752"/>
    </source>
</evidence>
<evidence type="ECO:0000256" key="1">
    <source>
        <dbReference type="ARBA" id="ARBA00004496"/>
    </source>
</evidence>